<organism evidence="8 9">
    <name type="scientific">Shewanella psychrophila</name>
    <dbReference type="NCBI Taxonomy" id="225848"/>
    <lineage>
        <taxon>Bacteria</taxon>
        <taxon>Pseudomonadati</taxon>
        <taxon>Pseudomonadota</taxon>
        <taxon>Gammaproteobacteria</taxon>
        <taxon>Alteromonadales</taxon>
        <taxon>Shewanellaceae</taxon>
        <taxon>Shewanella</taxon>
    </lineage>
</organism>
<feature type="domain" description="Major facilitator superfamily (MFS) profile" evidence="7">
    <location>
        <begin position="41"/>
        <end position="423"/>
    </location>
</feature>
<evidence type="ECO:0000256" key="3">
    <source>
        <dbReference type="ARBA" id="ARBA00022692"/>
    </source>
</evidence>
<feature type="transmembrane region" description="Helical" evidence="6">
    <location>
        <begin position="172"/>
        <end position="195"/>
    </location>
</feature>
<evidence type="ECO:0000256" key="1">
    <source>
        <dbReference type="ARBA" id="ARBA00004141"/>
    </source>
</evidence>
<dbReference type="PROSITE" id="PS00216">
    <property type="entry name" value="SUGAR_TRANSPORT_1"/>
    <property type="match status" value="1"/>
</dbReference>
<gene>
    <name evidence="8" type="ORF">Sps_03653</name>
</gene>
<keyword evidence="9" id="KW-1185">Reference proteome</keyword>
<sequence length="432" mass="47019">MTFSKEAIYMSQFQESQARLQPITSDSKNEKRNGNKILSITLLVTLISVAGIALPYPILAPLFAEGTSPLTQFLNLPSELLLGIVLGIYPLGIIIGSSVIGAISDNYGRKRLLTLTLLGSAVGYSLTAIAAVSENFLLFCLARLLTGLCEGNISIARAIAADLHPIIDKTRSFSLISSMGYGGYLLGPLAGGYLIMAGIDMVFWVAALACLICALISHSLLPKSLNKRDKHAETGSSLSLLSQPDLRRFFLLYLFLTMGVNLYYEYYPLHLVREFGYLPVDISWATVFLTTCMILTSIFINPIIQKKLDHPHAGLMGILIFGSALAALPFMVSQAYLITFALMGAGIAIYNGFLPSYLSHSYENRAQGKLMGMLVTIFCLGNLLAALIGGLVSMFDVKWALLLGSSITFTAGIIFYHGHFKAKIWPFVEKQA</sequence>
<feature type="transmembrane region" description="Helical" evidence="6">
    <location>
        <begin position="201"/>
        <end position="221"/>
    </location>
</feature>
<reference evidence="8 9" key="1">
    <citation type="submission" date="2016-03" db="EMBL/GenBank/DDBJ databases">
        <title>Complete genome sequence of Shewanella psychrophila WP2, a deep sea bacterium isolated from west Pacific sediment.</title>
        <authorList>
            <person name="Xu G."/>
            <person name="Jian H."/>
        </authorList>
    </citation>
    <scope>NUCLEOTIDE SEQUENCE [LARGE SCALE GENOMIC DNA]</scope>
    <source>
        <strain evidence="8 9">WP2</strain>
    </source>
</reference>
<dbReference type="InterPro" id="IPR020846">
    <property type="entry name" value="MFS_dom"/>
</dbReference>
<dbReference type="PANTHER" id="PTHR23504">
    <property type="entry name" value="MAJOR FACILITATOR SUPERFAMILY DOMAIN-CONTAINING PROTEIN 10"/>
    <property type="match status" value="1"/>
</dbReference>
<feature type="transmembrane region" description="Helical" evidence="6">
    <location>
        <begin position="338"/>
        <end position="358"/>
    </location>
</feature>
<protein>
    <submittedName>
        <fullName evidence="8">Arabinose efflux permease family protein</fullName>
    </submittedName>
</protein>
<feature type="transmembrane region" description="Helical" evidence="6">
    <location>
        <begin position="370"/>
        <end position="393"/>
    </location>
</feature>
<dbReference type="AlphaFoldDB" id="A0A1S6HTG5"/>
<evidence type="ECO:0000313" key="8">
    <source>
        <dbReference type="EMBL" id="AQS38771.1"/>
    </source>
</evidence>
<feature type="transmembrane region" description="Helical" evidence="6">
    <location>
        <begin position="37"/>
        <end position="60"/>
    </location>
</feature>
<feature type="transmembrane region" description="Helical" evidence="6">
    <location>
        <begin position="249"/>
        <end position="267"/>
    </location>
</feature>
<dbReference type="GO" id="GO:0022857">
    <property type="term" value="F:transmembrane transporter activity"/>
    <property type="evidence" value="ECO:0007669"/>
    <property type="project" value="InterPro"/>
</dbReference>
<evidence type="ECO:0000256" key="2">
    <source>
        <dbReference type="ARBA" id="ARBA00022448"/>
    </source>
</evidence>
<name>A0A1S6HTG5_9GAMM</name>
<dbReference type="Pfam" id="PF07690">
    <property type="entry name" value="MFS_1"/>
    <property type="match status" value="1"/>
</dbReference>
<accession>A0A1S6HTG5</accession>
<dbReference type="PANTHER" id="PTHR23504:SF15">
    <property type="entry name" value="MAJOR FACILITATOR SUPERFAMILY (MFS) PROFILE DOMAIN-CONTAINING PROTEIN"/>
    <property type="match status" value="1"/>
</dbReference>
<dbReference type="InterPro" id="IPR005829">
    <property type="entry name" value="Sugar_transporter_CS"/>
</dbReference>
<feature type="transmembrane region" description="Helical" evidence="6">
    <location>
        <begin position="282"/>
        <end position="301"/>
    </location>
</feature>
<dbReference type="GO" id="GO:0016020">
    <property type="term" value="C:membrane"/>
    <property type="evidence" value="ECO:0007669"/>
    <property type="project" value="UniProtKB-SubCell"/>
</dbReference>
<dbReference type="InterPro" id="IPR036259">
    <property type="entry name" value="MFS_trans_sf"/>
</dbReference>
<evidence type="ECO:0000256" key="6">
    <source>
        <dbReference type="SAM" id="Phobius"/>
    </source>
</evidence>
<evidence type="ECO:0000259" key="7">
    <source>
        <dbReference type="PROSITE" id="PS50850"/>
    </source>
</evidence>
<evidence type="ECO:0000256" key="4">
    <source>
        <dbReference type="ARBA" id="ARBA00022989"/>
    </source>
</evidence>
<evidence type="ECO:0000256" key="5">
    <source>
        <dbReference type="ARBA" id="ARBA00023136"/>
    </source>
</evidence>
<dbReference type="Proteomes" id="UP000189545">
    <property type="component" value="Chromosome"/>
</dbReference>
<dbReference type="InterPro" id="IPR011701">
    <property type="entry name" value="MFS"/>
</dbReference>
<dbReference type="Gene3D" id="1.20.1250.20">
    <property type="entry name" value="MFS general substrate transporter like domains"/>
    <property type="match status" value="1"/>
</dbReference>
<comment type="subcellular location">
    <subcellularLocation>
        <location evidence="1">Membrane</location>
        <topology evidence="1">Multi-pass membrane protein</topology>
    </subcellularLocation>
</comment>
<dbReference type="KEGG" id="spsw:Sps_03653"/>
<evidence type="ECO:0000313" key="9">
    <source>
        <dbReference type="Proteomes" id="UP000189545"/>
    </source>
</evidence>
<feature type="transmembrane region" description="Helical" evidence="6">
    <location>
        <begin position="399"/>
        <end position="416"/>
    </location>
</feature>
<keyword evidence="5 6" id="KW-0472">Membrane</keyword>
<dbReference type="SUPFAM" id="SSF103473">
    <property type="entry name" value="MFS general substrate transporter"/>
    <property type="match status" value="1"/>
</dbReference>
<keyword evidence="4 6" id="KW-1133">Transmembrane helix</keyword>
<dbReference type="PROSITE" id="PS50850">
    <property type="entry name" value="MFS"/>
    <property type="match status" value="1"/>
</dbReference>
<dbReference type="STRING" id="225848.Sps_03653"/>
<keyword evidence="2" id="KW-0813">Transport</keyword>
<feature type="transmembrane region" description="Helical" evidence="6">
    <location>
        <begin position="80"/>
        <end position="100"/>
    </location>
</feature>
<keyword evidence="3 6" id="KW-0812">Transmembrane</keyword>
<feature type="transmembrane region" description="Helical" evidence="6">
    <location>
        <begin position="313"/>
        <end position="332"/>
    </location>
</feature>
<proteinExistence type="predicted"/>
<dbReference type="EMBL" id="CP014782">
    <property type="protein sequence ID" value="AQS38771.1"/>
    <property type="molecule type" value="Genomic_DNA"/>
</dbReference>